<dbReference type="eggNOG" id="ENOG502QSNM">
    <property type="taxonomic scope" value="Eukaryota"/>
</dbReference>
<reference evidence="2 3" key="1">
    <citation type="journal article" date="2013" name="Genome Biol.">
        <title>The genome sequence of the most widely cultivated cacao type and its use to identify candidate genes regulating pod color.</title>
        <authorList>
            <person name="Motamayor J.C."/>
            <person name="Mockaitis K."/>
            <person name="Schmutz J."/>
            <person name="Haiminen N."/>
            <person name="Iii D.L."/>
            <person name="Cornejo O."/>
            <person name="Findley S.D."/>
            <person name="Zheng P."/>
            <person name="Utro F."/>
            <person name="Royaert S."/>
            <person name="Saski C."/>
            <person name="Jenkins J."/>
            <person name="Podicheti R."/>
            <person name="Zhao M."/>
            <person name="Scheffler B.E."/>
            <person name="Stack J.C."/>
            <person name="Feltus F.A."/>
            <person name="Mustiga G.M."/>
            <person name="Amores F."/>
            <person name="Phillips W."/>
            <person name="Marelli J.P."/>
            <person name="May G.D."/>
            <person name="Shapiro H."/>
            <person name="Ma J."/>
            <person name="Bustamante C.D."/>
            <person name="Schnell R.J."/>
            <person name="Main D."/>
            <person name="Gilbert D."/>
            <person name="Parida L."/>
            <person name="Kuhn D.N."/>
        </authorList>
    </citation>
    <scope>NUCLEOTIDE SEQUENCE [LARGE SCALE GENOMIC DNA]</scope>
    <source>
        <strain evidence="3">cv. Matina 1-6</strain>
    </source>
</reference>
<dbReference type="HOGENOM" id="CLU_015101_0_1_1"/>
<dbReference type="PANTHER" id="PTHR45642">
    <property type="entry name" value="GDSL ESTERASE/LIPASE EXL3"/>
    <property type="match status" value="1"/>
</dbReference>
<dbReference type="Gene3D" id="3.40.50.1110">
    <property type="entry name" value="SGNH hydrolase"/>
    <property type="match status" value="1"/>
</dbReference>
<name>A0A061GYN4_THECC</name>
<dbReference type="FunCoup" id="A0A061GYN4">
    <property type="interactions" value="65"/>
</dbReference>
<dbReference type="InterPro" id="IPR050592">
    <property type="entry name" value="GDSL_lipolytic_enzyme"/>
</dbReference>
<evidence type="ECO:0000313" key="2">
    <source>
        <dbReference type="EMBL" id="EOY34626.1"/>
    </source>
</evidence>
<keyword evidence="3" id="KW-1185">Reference proteome</keyword>
<dbReference type="PANTHER" id="PTHR45642:SF120">
    <property type="entry name" value="GDSL-LIKE LIPASE_ACYLHYDROLASE"/>
    <property type="match status" value="1"/>
</dbReference>
<dbReference type="EMBL" id="CM001887">
    <property type="protein sequence ID" value="EOY34626.1"/>
    <property type="molecule type" value="Genomic_DNA"/>
</dbReference>
<dbReference type="Gramene" id="EOY34626">
    <property type="protein sequence ID" value="EOY34626"/>
    <property type="gene ID" value="TCM_042235"/>
</dbReference>
<evidence type="ECO:0000256" key="1">
    <source>
        <dbReference type="ARBA" id="ARBA00008668"/>
    </source>
</evidence>
<dbReference type="CDD" id="cd01837">
    <property type="entry name" value="SGNH_plant_lipase_like"/>
    <property type="match status" value="1"/>
</dbReference>
<dbReference type="InterPro" id="IPR001087">
    <property type="entry name" value="GDSL"/>
</dbReference>
<dbReference type="Proteomes" id="UP000026915">
    <property type="component" value="Chromosome 9"/>
</dbReference>
<dbReference type="InParanoid" id="A0A061GYN4"/>
<accession>A0A061GYN4</accession>
<dbReference type="SUPFAM" id="SSF52266">
    <property type="entry name" value="SGNH hydrolase"/>
    <property type="match status" value="1"/>
</dbReference>
<protein>
    <submittedName>
        <fullName evidence="2">GDSL-like Lipase/Acylhydrolase family protein, putative</fullName>
    </submittedName>
</protein>
<dbReference type="InterPro" id="IPR036514">
    <property type="entry name" value="SGNH_hydro_sf"/>
</dbReference>
<dbReference type="AlphaFoldDB" id="A0A061GYN4"/>
<proteinExistence type="inferred from homology"/>
<evidence type="ECO:0000313" key="3">
    <source>
        <dbReference type="Proteomes" id="UP000026915"/>
    </source>
</evidence>
<dbReference type="GO" id="GO:0016788">
    <property type="term" value="F:hydrolase activity, acting on ester bonds"/>
    <property type="evidence" value="ECO:0007669"/>
    <property type="project" value="InterPro"/>
</dbReference>
<dbReference type="FunFam" id="3.40.50.1110:FF:000003">
    <property type="entry name" value="GDSL esterase/lipase APG"/>
    <property type="match status" value="1"/>
</dbReference>
<organism evidence="2 3">
    <name type="scientific">Theobroma cacao</name>
    <name type="common">Cacao</name>
    <name type="synonym">Cocoa</name>
    <dbReference type="NCBI Taxonomy" id="3641"/>
    <lineage>
        <taxon>Eukaryota</taxon>
        <taxon>Viridiplantae</taxon>
        <taxon>Streptophyta</taxon>
        <taxon>Embryophyta</taxon>
        <taxon>Tracheophyta</taxon>
        <taxon>Spermatophyta</taxon>
        <taxon>Magnoliopsida</taxon>
        <taxon>eudicotyledons</taxon>
        <taxon>Gunneridae</taxon>
        <taxon>Pentapetalae</taxon>
        <taxon>rosids</taxon>
        <taxon>malvids</taxon>
        <taxon>Malvales</taxon>
        <taxon>Malvaceae</taxon>
        <taxon>Byttnerioideae</taxon>
        <taxon>Theobroma</taxon>
    </lineage>
</organism>
<sequence>MLGRSKLIMQKQLPGSKTVYAVVLRNALFIRYSDRNTRNSLWKVFIGEKRDVHFKSHIPSEHLLEIIMLSRRMWPHSVTYVPSIIHFLSSHQIHQLIISPWKVGMATTNHFILTVILIWMILINTCSPIKPTPQPKFPAIIIFGDSTVDTGNNNYISTLFKANKPPYGKNFPGHIPTGRFSDGLLVPDFVASFLGIKEAVPPFLEPKLSEDELCTGVSFASAGSGYDDLTTKLSNVIPVSKQIQLFKSYIVKLKGIVGEKEVKNITGEALVIVSAGSNDLVFNFFDIPTRRYEFNISGYQHFLLQRLENFVKELYHLGCRKMVVAGLPPIGCLPIQMTAKFENPKDRKCLEDQNSIAQSYNKKLAKLLPQIQAMRPRSKIVYADVYESLIDMINHPRRYGFAETKLGCCGTGLLEASFLCNPTTPICGKPSEYLFWDSVHPTQEAYRYLAKYLEKEVVPQFLDDHGHSFTESDTSEQLLA</sequence>
<dbReference type="OMA" id="SLMFINA"/>
<dbReference type="InterPro" id="IPR035669">
    <property type="entry name" value="SGNH_plant_lipase-like"/>
</dbReference>
<comment type="similarity">
    <text evidence="1">Belongs to the 'GDSL' lipolytic enzyme family.</text>
</comment>
<gene>
    <name evidence="2" type="ORF">TCM_042235</name>
</gene>
<dbReference type="Pfam" id="PF00657">
    <property type="entry name" value="Lipase_GDSL"/>
    <property type="match status" value="1"/>
</dbReference>